<dbReference type="RefSeq" id="XP_007419785.1">
    <property type="nucleotide sequence ID" value="XM_007419723.1"/>
</dbReference>
<evidence type="ECO:0000313" key="3">
    <source>
        <dbReference type="Proteomes" id="UP000001072"/>
    </source>
</evidence>
<feature type="compositionally biased region" description="Acidic residues" evidence="1">
    <location>
        <begin position="51"/>
        <end position="60"/>
    </location>
</feature>
<name>F4SEI1_MELLP</name>
<dbReference type="EMBL" id="GL883466">
    <property type="protein sequence ID" value="EGF96945.1"/>
    <property type="molecule type" value="Genomic_DNA"/>
</dbReference>
<dbReference type="OrthoDB" id="10381709at2759"/>
<feature type="region of interest" description="Disordered" evidence="1">
    <location>
        <begin position="31"/>
        <end position="67"/>
    </location>
</feature>
<dbReference type="VEuPathDB" id="FungiDB:MELLADRAFT_91362"/>
<dbReference type="KEGG" id="mlr:MELLADRAFT_91362"/>
<organism evidence="3">
    <name type="scientific">Melampsora larici-populina (strain 98AG31 / pathotype 3-4-7)</name>
    <name type="common">Poplar leaf rust fungus</name>
    <dbReference type="NCBI Taxonomy" id="747676"/>
    <lineage>
        <taxon>Eukaryota</taxon>
        <taxon>Fungi</taxon>
        <taxon>Dikarya</taxon>
        <taxon>Basidiomycota</taxon>
        <taxon>Pucciniomycotina</taxon>
        <taxon>Pucciniomycetes</taxon>
        <taxon>Pucciniales</taxon>
        <taxon>Melampsoraceae</taxon>
        <taxon>Melampsora</taxon>
    </lineage>
</organism>
<keyword evidence="3" id="KW-1185">Reference proteome</keyword>
<evidence type="ECO:0000313" key="2">
    <source>
        <dbReference type="EMBL" id="EGF96945.1"/>
    </source>
</evidence>
<dbReference type="GeneID" id="18935883"/>
<dbReference type="AlphaFoldDB" id="F4SEI1"/>
<dbReference type="HOGENOM" id="CLU_091779_0_0_1"/>
<proteinExistence type="predicted"/>
<dbReference type="Proteomes" id="UP000001072">
    <property type="component" value="Unassembled WGS sequence"/>
</dbReference>
<gene>
    <name evidence="2" type="ORF">MELLADRAFT_91362</name>
</gene>
<evidence type="ECO:0000256" key="1">
    <source>
        <dbReference type="SAM" id="MobiDB-lite"/>
    </source>
</evidence>
<accession>F4SEI1</accession>
<protein>
    <submittedName>
        <fullName evidence="2">Uncharacterized protein</fullName>
    </submittedName>
</protein>
<reference evidence="3" key="1">
    <citation type="journal article" date="2011" name="Proc. Natl. Acad. Sci. U.S.A.">
        <title>Obligate biotrophy features unraveled by the genomic analysis of rust fungi.</title>
        <authorList>
            <person name="Duplessis S."/>
            <person name="Cuomo C.A."/>
            <person name="Lin Y.-C."/>
            <person name="Aerts A."/>
            <person name="Tisserant E."/>
            <person name="Veneault-Fourrey C."/>
            <person name="Joly D.L."/>
            <person name="Hacquard S."/>
            <person name="Amselem J."/>
            <person name="Cantarel B.L."/>
            <person name="Chiu R."/>
            <person name="Coutinho P.M."/>
            <person name="Feau N."/>
            <person name="Field M."/>
            <person name="Frey P."/>
            <person name="Gelhaye E."/>
            <person name="Goldberg J."/>
            <person name="Grabherr M.G."/>
            <person name="Kodira C.D."/>
            <person name="Kohler A."/>
            <person name="Kuees U."/>
            <person name="Lindquist E.A."/>
            <person name="Lucas S.M."/>
            <person name="Mago R."/>
            <person name="Mauceli E."/>
            <person name="Morin E."/>
            <person name="Murat C."/>
            <person name="Pangilinan J.L."/>
            <person name="Park R."/>
            <person name="Pearson M."/>
            <person name="Quesneville H."/>
            <person name="Rouhier N."/>
            <person name="Sakthikumar S."/>
            <person name="Salamov A.A."/>
            <person name="Schmutz J."/>
            <person name="Selles B."/>
            <person name="Shapiro H."/>
            <person name="Tanguay P."/>
            <person name="Tuskan G.A."/>
            <person name="Henrissat B."/>
            <person name="Van de Peer Y."/>
            <person name="Rouze P."/>
            <person name="Ellis J.G."/>
            <person name="Dodds P.N."/>
            <person name="Schein J.E."/>
            <person name="Zhong S."/>
            <person name="Hamelin R.C."/>
            <person name="Grigoriev I.V."/>
            <person name="Szabo L.J."/>
            <person name="Martin F."/>
        </authorList>
    </citation>
    <scope>NUCLEOTIDE SEQUENCE [LARGE SCALE GENOMIC DNA]</scope>
    <source>
        <strain evidence="3">98AG31 / pathotype 3-4-7</strain>
    </source>
</reference>
<dbReference type="InParanoid" id="F4SEI1"/>
<sequence>MKSFRRHCQTPQHLEAIVLFEAHIAAQNATLPGLHPGNPPSPVHPINEPVDLIDDNGPEDLQERPPSPFSYLRALENADNTQANDSEDSDLEADIHKIAEAIWAMEQDGGAEEDEMVDDGALEAHARAVPESSEWYPFKRKEYFISITVPSHQINLAYMRH</sequence>